<proteinExistence type="inferred from homology"/>
<organism evidence="5 6">
    <name type="scientific">Acinetobacter towneri</name>
    <dbReference type="NCBI Taxonomy" id="202956"/>
    <lineage>
        <taxon>Bacteria</taxon>
        <taxon>Pseudomonadati</taxon>
        <taxon>Pseudomonadota</taxon>
        <taxon>Gammaproteobacteria</taxon>
        <taxon>Moraxellales</taxon>
        <taxon>Moraxellaceae</taxon>
        <taxon>Acinetobacter</taxon>
    </lineage>
</organism>
<dbReference type="Gene3D" id="3.90.220.20">
    <property type="entry name" value="DNA methylase specificity domains"/>
    <property type="match status" value="2"/>
</dbReference>
<keyword evidence="5" id="KW-0670">Pyruvate</keyword>
<dbReference type="eggNOG" id="COG0732">
    <property type="taxonomic scope" value="Bacteria"/>
</dbReference>
<dbReference type="GO" id="GO:0003677">
    <property type="term" value="F:DNA binding"/>
    <property type="evidence" value="ECO:0007669"/>
    <property type="project" value="UniProtKB-KW"/>
</dbReference>
<comment type="similarity">
    <text evidence="1">Belongs to the type-I restriction system S methylase family.</text>
</comment>
<sequence length="399" mass="46139">MTAPKLRFKEFSGNWETSPLKALCKINQGLQIAIENRFLEDGENRFFYITNEFLKEGSKKNYFIENPPKSVICDESDILMTRTGNTGQVVTDVKGAFHNNFFKIDFDRSIINRNFFIEFLKKDTTQHLILKYAGASTIPDLNHSDFYRIVMPITTIEEQTKIATFLSAVDEKISQLSQKLHLLGQYKQGMMQKLFSQQIRFKVDDGSEFGEWKSIQLKDIAERITRKNKEENQNALTISAQMGLVNQQEYFSKQIASRDLSKYYLLHKGEYAYNKSYSAGYPMGAIKRLKLYDKGVVSTLYICFSLNKHINSDFFEQYVESGALVPELEKIAQEGARNHGLLNISLQEFFEVNLWTPCLEEQTKIANFLSSIDKKIDVISEQLEQAKLWKKGLLQQMFV</sequence>
<name>A0A1E8DZB1_9GAMM</name>
<comment type="caution">
    <text evidence="5">The sequence shown here is derived from an EMBL/GenBank/DDBJ whole genome shotgun (WGS) entry which is preliminary data.</text>
</comment>
<dbReference type="Proteomes" id="UP000186931">
    <property type="component" value="Unassembled WGS sequence"/>
</dbReference>
<evidence type="ECO:0000259" key="4">
    <source>
        <dbReference type="Pfam" id="PF01420"/>
    </source>
</evidence>
<dbReference type="Gene3D" id="1.10.287.1120">
    <property type="entry name" value="Bipartite methylase S protein"/>
    <property type="match status" value="1"/>
</dbReference>
<evidence type="ECO:0000256" key="2">
    <source>
        <dbReference type="ARBA" id="ARBA00022747"/>
    </source>
</evidence>
<dbReference type="InterPro" id="IPR044946">
    <property type="entry name" value="Restrct_endonuc_typeI_TRD_sf"/>
</dbReference>
<dbReference type="SUPFAM" id="SSF116734">
    <property type="entry name" value="DNA methylase specificity domain"/>
    <property type="match status" value="2"/>
</dbReference>
<feature type="domain" description="Type I restriction modification DNA specificity" evidence="4">
    <location>
        <begin position="211"/>
        <end position="386"/>
    </location>
</feature>
<feature type="domain" description="Type I restriction modification DNA specificity" evidence="4">
    <location>
        <begin position="14"/>
        <end position="175"/>
    </location>
</feature>
<evidence type="ECO:0000256" key="1">
    <source>
        <dbReference type="ARBA" id="ARBA00010923"/>
    </source>
</evidence>
<dbReference type="GO" id="GO:0009307">
    <property type="term" value="P:DNA restriction-modification system"/>
    <property type="evidence" value="ECO:0007669"/>
    <property type="project" value="UniProtKB-KW"/>
</dbReference>
<gene>
    <name evidence="5" type="ORF">BJN41_12625</name>
</gene>
<dbReference type="STRING" id="202956.BJN41_12625"/>
<protein>
    <submittedName>
        <fullName evidence="5">3-mercaptopyruvate sulfurtransferase</fullName>
    </submittedName>
</protein>
<dbReference type="Pfam" id="PF01420">
    <property type="entry name" value="Methylase_S"/>
    <property type="match status" value="2"/>
</dbReference>
<dbReference type="EMBL" id="MKQS01000026">
    <property type="protein sequence ID" value="OFE42751.1"/>
    <property type="molecule type" value="Genomic_DNA"/>
</dbReference>
<evidence type="ECO:0000313" key="5">
    <source>
        <dbReference type="EMBL" id="OFE42751.1"/>
    </source>
</evidence>
<dbReference type="AlphaFoldDB" id="A0A1E8DZB1"/>
<evidence type="ECO:0000256" key="3">
    <source>
        <dbReference type="ARBA" id="ARBA00023125"/>
    </source>
</evidence>
<keyword evidence="3" id="KW-0238">DNA-binding</keyword>
<keyword evidence="5" id="KW-0808">Transferase</keyword>
<dbReference type="PANTHER" id="PTHR30408:SF12">
    <property type="entry name" value="TYPE I RESTRICTION ENZYME MJAVIII SPECIFICITY SUBUNIT"/>
    <property type="match status" value="1"/>
</dbReference>
<accession>A0A1E8DZB1</accession>
<dbReference type="GO" id="GO:0016740">
    <property type="term" value="F:transferase activity"/>
    <property type="evidence" value="ECO:0007669"/>
    <property type="project" value="UniProtKB-KW"/>
</dbReference>
<keyword evidence="2" id="KW-0680">Restriction system</keyword>
<dbReference type="InterPro" id="IPR000055">
    <property type="entry name" value="Restrct_endonuc_typeI_TRD"/>
</dbReference>
<dbReference type="REBASE" id="173388">
    <property type="entry name" value="S.Ato52ORF12630P"/>
</dbReference>
<reference evidence="5 6" key="1">
    <citation type="submission" date="2016-10" db="EMBL/GenBank/DDBJ databases">
        <title>Genome of airborne Acinetobacter sp. 5-2Ac02 in the hospital environment: Species near to Acinetobacter towneri.</title>
        <authorList>
            <person name="Barbosa B."/>
            <person name="Fernandez-Garcia L."/>
            <person name="Gato E."/>
            <person name="Leao R."/>
            <person name="Albano R."/>
            <person name="Fernandez B."/>
            <person name="Fernandez-Cuenca F."/>
            <person name="Marques E."/>
            <person name="Tomas M."/>
        </authorList>
    </citation>
    <scope>NUCLEOTIDE SEQUENCE [LARGE SCALE GENOMIC DNA]</scope>
    <source>
        <strain evidence="5 6">5-2Ac02</strain>
    </source>
</reference>
<dbReference type="CDD" id="cd17263">
    <property type="entry name" value="RMtype1_S_AbaB8300I-TRD1-CR1_like"/>
    <property type="match status" value="1"/>
</dbReference>
<dbReference type="PANTHER" id="PTHR30408">
    <property type="entry name" value="TYPE-1 RESTRICTION ENZYME ECOKI SPECIFICITY PROTEIN"/>
    <property type="match status" value="1"/>
</dbReference>
<dbReference type="InterPro" id="IPR052021">
    <property type="entry name" value="Type-I_RS_S_subunit"/>
</dbReference>
<evidence type="ECO:0000313" key="6">
    <source>
        <dbReference type="Proteomes" id="UP000186931"/>
    </source>
</evidence>